<feature type="non-terminal residue" evidence="2">
    <location>
        <position position="1"/>
    </location>
</feature>
<evidence type="ECO:0000313" key="3">
    <source>
        <dbReference type="Proteomes" id="UP000673691"/>
    </source>
</evidence>
<feature type="region of interest" description="Disordered" evidence="1">
    <location>
        <begin position="20"/>
        <end position="44"/>
    </location>
</feature>
<keyword evidence="3" id="KW-1185">Reference proteome</keyword>
<reference evidence="2 3" key="1">
    <citation type="journal article" name="Sci. Rep.">
        <title>Genome-scale phylogenetic analyses confirm Olpidium as the closest living zoosporic fungus to the non-flagellated, terrestrial fungi.</title>
        <authorList>
            <person name="Chang Y."/>
            <person name="Rochon D."/>
            <person name="Sekimoto S."/>
            <person name="Wang Y."/>
            <person name="Chovatia M."/>
            <person name="Sandor L."/>
            <person name="Salamov A."/>
            <person name="Grigoriev I.V."/>
            <person name="Stajich J.E."/>
            <person name="Spatafora J.W."/>
        </authorList>
    </citation>
    <scope>NUCLEOTIDE SEQUENCE [LARGE SCALE GENOMIC DNA]</scope>
    <source>
        <strain evidence="2">S191</strain>
    </source>
</reference>
<proteinExistence type="predicted"/>
<comment type="caution">
    <text evidence="2">The sequence shown here is derived from an EMBL/GenBank/DDBJ whole genome shotgun (WGS) entry which is preliminary data.</text>
</comment>
<organism evidence="2 3">
    <name type="scientific">Olpidium bornovanus</name>
    <dbReference type="NCBI Taxonomy" id="278681"/>
    <lineage>
        <taxon>Eukaryota</taxon>
        <taxon>Fungi</taxon>
        <taxon>Fungi incertae sedis</taxon>
        <taxon>Olpidiomycota</taxon>
        <taxon>Olpidiomycotina</taxon>
        <taxon>Olpidiomycetes</taxon>
        <taxon>Olpidiales</taxon>
        <taxon>Olpidiaceae</taxon>
        <taxon>Olpidium</taxon>
    </lineage>
</organism>
<feature type="compositionally biased region" description="Basic residues" evidence="1">
    <location>
        <begin position="82"/>
        <end position="101"/>
    </location>
</feature>
<accession>A0A8H7ZRK1</accession>
<dbReference type="AlphaFoldDB" id="A0A8H7ZRK1"/>
<name>A0A8H7ZRK1_9FUNG</name>
<sequence length="101" mass="11468">YSSPFFLVLSGSRCILSPRRTAQTSGAGARKWKKKEWSAVRTAPVAPTPPRLRILIPSPSPFNLSGRREEIKNGDFVWQKPPTRRGRGEKKKKKKNKKKNP</sequence>
<evidence type="ECO:0000256" key="1">
    <source>
        <dbReference type="SAM" id="MobiDB-lite"/>
    </source>
</evidence>
<gene>
    <name evidence="2" type="ORF">BJ554DRAFT_1768</name>
</gene>
<dbReference type="EMBL" id="JAEFCI010009007">
    <property type="protein sequence ID" value="KAG5458084.1"/>
    <property type="molecule type" value="Genomic_DNA"/>
</dbReference>
<feature type="region of interest" description="Disordered" evidence="1">
    <location>
        <begin position="57"/>
        <end position="101"/>
    </location>
</feature>
<dbReference type="Proteomes" id="UP000673691">
    <property type="component" value="Unassembled WGS sequence"/>
</dbReference>
<feature type="non-terminal residue" evidence="2">
    <location>
        <position position="101"/>
    </location>
</feature>
<protein>
    <submittedName>
        <fullName evidence="2">Uncharacterized protein</fullName>
    </submittedName>
</protein>
<evidence type="ECO:0000313" key="2">
    <source>
        <dbReference type="EMBL" id="KAG5458084.1"/>
    </source>
</evidence>